<feature type="transmembrane region" description="Helical" evidence="5">
    <location>
        <begin position="49"/>
        <end position="72"/>
    </location>
</feature>
<evidence type="ECO:0000313" key="7">
    <source>
        <dbReference type="EMBL" id="SFK22519.1"/>
    </source>
</evidence>
<comment type="subcellular location">
    <subcellularLocation>
        <location evidence="1">Membrane</location>
        <topology evidence="1">Multi-pass membrane protein</topology>
    </subcellularLocation>
</comment>
<keyword evidence="2 5" id="KW-0812">Transmembrane</keyword>
<protein>
    <submittedName>
        <fullName evidence="7">Ferric reductase like transmembrane component</fullName>
    </submittedName>
</protein>
<keyword evidence="4 5" id="KW-0472">Membrane</keyword>
<dbReference type="AlphaFoldDB" id="A0A1I3XT92"/>
<keyword evidence="3 5" id="KW-1133">Transmembrane helix</keyword>
<evidence type="ECO:0000256" key="1">
    <source>
        <dbReference type="ARBA" id="ARBA00004141"/>
    </source>
</evidence>
<dbReference type="GO" id="GO:0016020">
    <property type="term" value="C:membrane"/>
    <property type="evidence" value="ECO:0007669"/>
    <property type="project" value="UniProtKB-SubCell"/>
</dbReference>
<dbReference type="Pfam" id="PF01794">
    <property type="entry name" value="Ferric_reduct"/>
    <property type="match status" value="1"/>
</dbReference>
<evidence type="ECO:0000313" key="8">
    <source>
        <dbReference type="Proteomes" id="UP000198915"/>
    </source>
</evidence>
<dbReference type="InterPro" id="IPR013130">
    <property type="entry name" value="Fe3_Rdtase_TM_dom"/>
</dbReference>
<dbReference type="EMBL" id="FORT01000010">
    <property type="protein sequence ID" value="SFK22519.1"/>
    <property type="molecule type" value="Genomic_DNA"/>
</dbReference>
<dbReference type="RefSeq" id="WP_092271052.1">
    <property type="nucleotide sequence ID" value="NZ_BJOE01000007.1"/>
</dbReference>
<feature type="transmembrane region" description="Helical" evidence="5">
    <location>
        <begin position="92"/>
        <end position="111"/>
    </location>
</feature>
<evidence type="ECO:0000256" key="3">
    <source>
        <dbReference type="ARBA" id="ARBA00022989"/>
    </source>
</evidence>
<feature type="domain" description="Ferric oxidoreductase" evidence="6">
    <location>
        <begin position="17"/>
        <end position="138"/>
    </location>
</feature>
<evidence type="ECO:0000256" key="4">
    <source>
        <dbReference type="ARBA" id="ARBA00023136"/>
    </source>
</evidence>
<evidence type="ECO:0000259" key="6">
    <source>
        <dbReference type="Pfam" id="PF01794"/>
    </source>
</evidence>
<keyword evidence="8" id="KW-1185">Reference proteome</keyword>
<dbReference type="GeneID" id="301128505"/>
<feature type="transmembrane region" description="Helical" evidence="5">
    <location>
        <begin position="20"/>
        <end position="37"/>
    </location>
</feature>
<feature type="transmembrane region" description="Helical" evidence="5">
    <location>
        <begin position="123"/>
        <end position="143"/>
    </location>
</feature>
<accession>A0A1I3XT92</accession>
<proteinExistence type="predicted"/>
<evidence type="ECO:0000256" key="2">
    <source>
        <dbReference type="ARBA" id="ARBA00022692"/>
    </source>
</evidence>
<gene>
    <name evidence="7" type="ORF">SAMN05518846_11060</name>
</gene>
<name>A0A1I3XT92_9BACL</name>
<dbReference type="STRING" id="1884381.SAMN05518846_11060"/>
<sequence>MTEWILQLPTWEMIRFFGLLSYYLLFAGVVLGISYSFPGWTPKTKGKLYRLHGAVSVSGMFIGVFHAMLLVIDTYMPFSWYEILLPFAASHSPVVNGLGTLAAYGMAIIILTTDLRNKLHRKVWRVIHFASYPTFVLALAHGIGGGTDTKEGWIFLSYVVTFAVVSILLIARAFLGGKRSLAHSAGRR</sequence>
<organism evidence="7 8">
    <name type="scientific">Brevibacillus centrosporus</name>
    <dbReference type="NCBI Taxonomy" id="54910"/>
    <lineage>
        <taxon>Bacteria</taxon>
        <taxon>Bacillati</taxon>
        <taxon>Bacillota</taxon>
        <taxon>Bacilli</taxon>
        <taxon>Bacillales</taxon>
        <taxon>Paenibacillaceae</taxon>
        <taxon>Brevibacillus</taxon>
    </lineage>
</organism>
<evidence type="ECO:0000256" key="5">
    <source>
        <dbReference type="SAM" id="Phobius"/>
    </source>
</evidence>
<reference evidence="8" key="1">
    <citation type="submission" date="2016-10" db="EMBL/GenBank/DDBJ databases">
        <authorList>
            <person name="Varghese N."/>
            <person name="Submissions S."/>
        </authorList>
    </citation>
    <scope>NUCLEOTIDE SEQUENCE [LARGE SCALE GENOMIC DNA]</scope>
    <source>
        <strain evidence="8">OK042</strain>
    </source>
</reference>
<dbReference type="Proteomes" id="UP000198915">
    <property type="component" value="Unassembled WGS sequence"/>
</dbReference>
<feature type="transmembrane region" description="Helical" evidence="5">
    <location>
        <begin position="155"/>
        <end position="175"/>
    </location>
</feature>